<name>A0A0D8XVW8_DICVI</name>
<dbReference type="AlphaFoldDB" id="A0A0D8XVW8"/>
<feature type="region of interest" description="Disordered" evidence="1">
    <location>
        <begin position="1"/>
        <end position="74"/>
    </location>
</feature>
<proteinExistence type="predicted"/>
<sequence length="115" mass="12266">MVRPSSFSKMSALVTSKPSGTSSSPVQKKDVDVAKHVNGPSDAGLGSELNSPIHKNLSPAGQGRTTPKGDTKESNRLLWRDIYAEALPKKTFCGLKTRSGNGAKVILNQGRYIVN</sequence>
<gene>
    <name evidence="2" type="ORF">DICVIV_07450</name>
</gene>
<protein>
    <submittedName>
        <fullName evidence="2">Uncharacterized protein</fullName>
    </submittedName>
</protein>
<evidence type="ECO:0000256" key="1">
    <source>
        <dbReference type="SAM" id="MobiDB-lite"/>
    </source>
</evidence>
<reference evidence="2 3" key="1">
    <citation type="submission" date="2013-11" db="EMBL/GenBank/DDBJ databases">
        <title>Draft genome of the bovine lungworm Dictyocaulus viviparus.</title>
        <authorList>
            <person name="Mitreva M."/>
        </authorList>
    </citation>
    <scope>NUCLEOTIDE SEQUENCE [LARGE SCALE GENOMIC DNA]</scope>
    <source>
        <strain evidence="2 3">HannoverDv2000</strain>
    </source>
</reference>
<accession>A0A0D8XVW8</accession>
<keyword evidence="3" id="KW-1185">Reference proteome</keyword>
<organism evidence="2 3">
    <name type="scientific">Dictyocaulus viviparus</name>
    <name type="common">Bovine lungworm</name>
    <dbReference type="NCBI Taxonomy" id="29172"/>
    <lineage>
        <taxon>Eukaryota</taxon>
        <taxon>Metazoa</taxon>
        <taxon>Ecdysozoa</taxon>
        <taxon>Nematoda</taxon>
        <taxon>Chromadorea</taxon>
        <taxon>Rhabditida</taxon>
        <taxon>Rhabditina</taxon>
        <taxon>Rhabditomorpha</taxon>
        <taxon>Strongyloidea</taxon>
        <taxon>Metastrongylidae</taxon>
        <taxon>Dictyocaulus</taxon>
    </lineage>
</organism>
<dbReference type="Proteomes" id="UP000053766">
    <property type="component" value="Unassembled WGS sequence"/>
</dbReference>
<feature type="compositionally biased region" description="Polar residues" evidence="1">
    <location>
        <begin position="1"/>
        <end position="26"/>
    </location>
</feature>
<evidence type="ECO:0000313" key="2">
    <source>
        <dbReference type="EMBL" id="KJH46501.1"/>
    </source>
</evidence>
<evidence type="ECO:0000313" key="3">
    <source>
        <dbReference type="Proteomes" id="UP000053766"/>
    </source>
</evidence>
<reference evidence="3" key="2">
    <citation type="journal article" date="2016" name="Sci. Rep.">
        <title>Dictyocaulus viviparus genome, variome and transcriptome elucidate lungworm biology and support future intervention.</title>
        <authorList>
            <person name="McNulty S.N."/>
            <person name="Strube C."/>
            <person name="Rosa B.A."/>
            <person name="Martin J.C."/>
            <person name="Tyagi R."/>
            <person name="Choi Y.J."/>
            <person name="Wang Q."/>
            <person name="Hallsworth Pepin K."/>
            <person name="Zhang X."/>
            <person name="Ozersky P."/>
            <person name="Wilson R.K."/>
            <person name="Sternberg P.W."/>
            <person name="Gasser R.B."/>
            <person name="Mitreva M."/>
        </authorList>
    </citation>
    <scope>NUCLEOTIDE SEQUENCE [LARGE SCALE GENOMIC DNA]</scope>
    <source>
        <strain evidence="3">HannoverDv2000</strain>
    </source>
</reference>
<dbReference type="EMBL" id="KN716350">
    <property type="protein sequence ID" value="KJH46501.1"/>
    <property type="molecule type" value="Genomic_DNA"/>
</dbReference>